<dbReference type="EMBL" id="HBEJ01015468">
    <property type="protein sequence ID" value="CAD8376526.1"/>
    <property type="molecule type" value="Transcribed_RNA"/>
</dbReference>
<gene>
    <name evidence="1" type="ORF">MPOL1434_LOCUS9056</name>
</gene>
<sequence length="131" mass="14393">MEFEQACVPFLEKGRTNKTNTDHENSFLGSPSVLAGRPPSAMTLIGLLFHFSSCSALIGSFETTYIKGKEVWLVLGVDVDNKIFECVCCGSGWVPFPFARRSTCTGDAHLNAFLIQSIWNQTLQRNAAEGD</sequence>
<protein>
    <submittedName>
        <fullName evidence="1">Uncharacterized protein</fullName>
    </submittedName>
</protein>
<dbReference type="AlphaFoldDB" id="A0A7S0FQP8"/>
<organism evidence="1">
    <name type="scientific">Minutocellus polymorphus</name>
    <dbReference type="NCBI Taxonomy" id="265543"/>
    <lineage>
        <taxon>Eukaryota</taxon>
        <taxon>Sar</taxon>
        <taxon>Stramenopiles</taxon>
        <taxon>Ochrophyta</taxon>
        <taxon>Bacillariophyta</taxon>
        <taxon>Mediophyceae</taxon>
        <taxon>Cymatosirophycidae</taxon>
        <taxon>Cymatosirales</taxon>
        <taxon>Cymatosiraceae</taxon>
        <taxon>Minutocellus</taxon>
    </lineage>
</organism>
<accession>A0A7S0FQP8</accession>
<name>A0A7S0FQP8_9STRA</name>
<evidence type="ECO:0000313" key="1">
    <source>
        <dbReference type="EMBL" id="CAD8376526.1"/>
    </source>
</evidence>
<proteinExistence type="predicted"/>
<reference evidence="1" key="1">
    <citation type="submission" date="2021-01" db="EMBL/GenBank/DDBJ databases">
        <authorList>
            <person name="Corre E."/>
            <person name="Pelletier E."/>
            <person name="Niang G."/>
            <person name="Scheremetjew M."/>
            <person name="Finn R."/>
            <person name="Kale V."/>
            <person name="Holt S."/>
            <person name="Cochrane G."/>
            <person name="Meng A."/>
            <person name="Brown T."/>
            <person name="Cohen L."/>
        </authorList>
    </citation>
    <scope>NUCLEOTIDE SEQUENCE</scope>
    <source>
        <strain evidence="1">CCMP3303</strain>
    </source>
</reference>